<dbReference type="InterPro" id="IPR013491">
    <property type="entry name" value="Tape_meas_N"/>
</dbReference>
<dbReference type="Proteomes" id="UP000050949">
    <property type="component" value="Unassembled WGS sequence"/>
</dbReference>
<accession>A0A0R1X9Y6</accession>
<dbReference type="InterPro" id="IPR023346">
    <property type="entry name" value="Lysozyme-like_dom_sf"/>
</dbReference>
<name>A0A0R1X9Y6_9LACO</name>
<dbReference type="Pfam" id="PF20155">
    <property type="entry name" value="TMP_3"/>
    <property type="match status" value="1"/>
</dbReference>
<feature type="coiled-coil region" evidence="1">
    <location>
        <begin position="51"/>
        <end position="183"/>
    </location>
</feature>
<evidence type="ECO:0000256" key="1">
    <source>
        <dbReference type="SAM" id="Coils"/>
    </source>
</evidence>
<evidence type="ECO:0000259" key="3">
    <source>
        <dbReference type="Pfam" id="PF20155"/>
    </source>
</evidence>
<reference evidence="4 5" key="1">
    <citation type="journal article" date="2015" name="Genome Announc.">
        <title>Expanding the biotechnology potential of lactobacilli through comparative genomics of 213 strains and associated genera.</title>
        <authorList>
            <person name="Sun Z."/>
            <person name="Harris H.M."/>
            <person name="McCann A."/>
            <person name="Guo C."/>
            <person name="Argimon S."/>
            <person name="Zhang W."/>
            <person name="Yang X."/>
            <person name="Jeffery I.B."/>
            <person name="Cooney J.C."/>
            <person name="Kagawa T.F."/>
            <person name="Liu W."/>
            <person name="Song Y."/>
            <person name="Salvetti E."/>
            <person name="Wrobel A."/>
            <person name="Rasinkangas P."/>
            <person name="Parkhill J."/>
            <person name="Rea M.C."/>
            <person name="O'Sullivan O."/>
            <person name="Ritari J."/>
            <person name="Douillard F.P."/>
            <person name="Paul Ross R."/>
            <person name="Yang R."/>
            <person name="Briner A.E."/>
            <person name="Felis G.E."/>
            <person name="de Vos W.M."/>
            <person name="Barrangou R."/>
            <person name="Klaenhammer T.R."/>
            <person name="Caufield P.W."/>
            <person name="Cui Y."/>
            <person name="Zhang H."/>
            <person name="O'Toole P.W."/>
        </authorList>
    </citation>
    <scope>NUCLEOTIDE SEQUENCE [LARGE SCALE GENOMIC DNA]</scope>
    <source>
        <strain evidence="4 5">DSM 16991</strain>
    </source>
</reference>
<dbReference type="PATRIC" id="fig|1122147.4.peg.3152"/>
<sequence length="1566" mass="166205">MSTSIALDLLSASTSIKSLTSVVRSNQSAWKAQETQLKSAGDMAGAAQAKYEGLGRSITDQQAKIDALKNKQSELKGNTADVAQQFLKYGQQIDAASKQLSSMQAQQERAKQAMDYQKSGLAGLQDEYRKASQANQTYVDRLQAEGRQQEANKAQLDGYKSSISNLNEQLSKQSEELDKIANASGKDSDAYRTQQNRINETATSLAKAKGSMVSLQDEMNKANPSIFTRIKDAIGSTNKQAKKTPGLLHKIVSGDLISNAISSVWTTIQTQGKTVLQQGLQIAEAGEQAKRIWTSLGVSNSGADALIGQMRELKSETNLSADQVDTLQKRFYGMTGSVQRTQELTTGVATLSDKLRLSGDAGTSMAKSLQRAFNSGKLTSGVLTRMENAAPGLGSALAQSAGMSETAFNKMVASGKMSSQKLQDLIIKIGGNSKTVFADFGNTAEGAEQRLKGSWQNIEAEMAKPLVSVQSTGINSIVNVLQSSAVQSLFKSVGESIAKITQKASDLLNYVAEHQKDVGGIVTDLADIVKIAGNYVWDSFKGILKDVANWFGISGKNAQSMKDPLATIHDILDKIVQNKDGIRTTVNIIAGLWMTKKAIGFASSVGRVYTNLKSLADSSLFTKIASNFGLINKAESTGDGAAPAISNVESTASKASLGSRVLKGTSNLAATGTAIDVGGSIVSSLASNNEQQKIAAVSKTTGTVIGGGIGAAVGSLIGPEGTVAGAKFGSAIGDALGSTKTAQTWAKEIKKSMDDASKGITIPAPKISTDTRDLGDSMAKYTQALSKKLVISFSTDPKSMAQAQKSVNDTYAKMSKSVDSYYAKKEKASAKDLQTLVKDGVLTQKQANDRLAKEKKSDAEASKSKKSTYATMAKDANAYYSQSEKIASGNTTKLLALAKKYGVNSKQYEDEKNKELLASYKSYANQYAKQQLTNNSKITSMVSSGADQQTKILAAFNKNKNTMSLAQIDNTAKNAKKDYDAAVKPAQQARDAIIDAADTRYKSTVATATHEYKDTGSISKSQYDSIVGKARQQRDDTSSAAKDQYSNVTKHITNQYKSTVSAISKQKSEAITQQQLQDTGVSTEAASQSKSVVGHSTKQANSSLRAAHHQATGTNSIFSGLNSWWNKVVKFFGGSSAPTGSGDYGYTEIGGLAYSNGGAVRNGMALVGEAGPELQYKPGSGQYKLLGENGPQLTNVANGDYILNARDTAKVLSGELGHILPGYSNGLGDLSGFFNGIKSTVSKVWDKVSKSVKGILKKIGDPLKFFNGLADRIFNVNSVKDVGSMAQQTSKSMRDQDVKGIASLFSKLKSSAKEMEESSVAGQPHAAQAWLPIVEKLMQQMGANPPNGIESEAAAFVREIARESGGNPTIRQTVWDKNMANGDPAEGLLQFIPSTFMSYAVPGHTNILNGEDQIMATINAYMHSGAWGNIGTGEQIDFLANGALVNRPTSAIIGENGPESVIPLGAAKASRAWQLLGQAMTVINRGQQPVSTTDNSDVSSKLDTLHADLAGLTQALQQMVVVSVLNPEDAAKALNEPLTKIQNTTTKINKTLSRNSYQNGGATVIG</sequence>
<evidence type="ECO:0000313" key="4">
    <source>
        <dbReference type="EMBL" id="KRM26509.1"/>
    </source>
</evidence>
<feature type="region of interest" description="Disordered" evidence="2">
    <location>
        <begin position="1081"/>
        <end position="1102"/>
    </location>
</feature>
<dbReference type="eggNOG" id="COG5283">
    <property type="taxonomic scope" value="Bacteria"/>
</dbReference>
<dbReference type="Gene3D" id="1.10.287.1490">
    <property type="match status" value="1"/>
</dbReference>
<evidence type="ECO:0000313" key="5">
    <source>
        <dbReference type="Proteomes" id="UP000050949"/>
    </source>
</evidence>
<proteinExistence type="predicted"/>
<keyword evidence="1" id="KW-0175">Coiled coil</keyword>
<comment type="caution">
    <text evidence="4">The sequence shown here is derived from an EMBL/GenBank/DDBJ whole genome shotgun (WGS) entry which is preliminary data.</text>
</comment>
<evidence type="ECO:0000256" key="2">
    <source>
        <dbReference type="SAM" id="MobiDB-lite"/>
    </source>
</evidence>
<dbReference type="CDD" id="cd13402">
    <property type="entry name" value="LT_TF-like"/>
    <property type="match status" value="1"/>
</dbReference>
<protein>
    <submittedName>
        <fullName evidence="4">Minor tail protein</fullName>
    </submittedName>
</protein>
<dbReference type="SUPFAM" id="SSF53955">
    <property type="entry name" value="Lysozyme-like"/>
    <property type="match status" value="1"/>
</dbReference>
<dbReference type="EMBL" id="AZFW01000072">
    <property type="protein sequence ID" value="KRM26509.1"/>
    <property type="molecule type" value="Genomic_DNA"/>
</dbReference>
<dbReference type="OrthoDB" id="2137849at2"/>
<dbReference type="eggNOG" id="COG1196">
    <property type="taxonomic scope" value="Bacteria"/>
</dbReference>
<dbReference type="NCBIfam" id="TIGR02675">
    <property type="entry name" value="tape_meas_nterm"/>
    <property type="match status" value="1"/>
</dbReference>
<feature type="domain" description="Tape measure protein N-terminal" evidence="3">
    <location>
        <begin position="278"/>
        <end position="463"/>
    </location>
</feature>
<organism evidence="4 5">
    <name type="scientific">Schleiferilactobacillus harbinensis DSM 16991</name>
    <dbReference type="NCBI Taxonomy" id="1122147"/>
    <lineage>
        <taxon>Bacteria</taxon>
        <taxon>Bacillati</taxon>
        <taxon>Bacillota</taxon>
        <taxon>Bacilli</taxon>
        <taxon>Lactobacillales</taxon>
        <taxon>Lactobacillaceae</taxon>
        <taxon>Schleiferilactobacillus</taxon>
    </lineage>
</organism>
<gene>
    <name evidence="4" type="ORF">FC91_GL003049</name>
</gene>